<dbReference type="InterPro" id="IPR002467">
    <property type="entry name" value="Pept_M24A_MAP1"/>
</dbReference>
<dbReference type="Gene3D" id="3.90.230.10">
    <property type="entry name" value="Creatinase/methionine aminopeptidase superfamily"/>
    <property type="match status" value="1"/>
</dbReference>
<dbReference type="NCBIfam" id="TIGR00500">
    <property type="entry name" value="met_pdase_I"/>
    <property type="match status" value="1"/>
</dbReference>
<keyword evidence="5 6" id="KW-0378">Hydrolase</keyword>
<comment type="function">
    <text evidence="1 6">Removes the N-terminal methionine from nascent proteins. The N-terminal methionine is often cleaved when the second residue in the primary sequence is small and uncharged (Met-Ala-, Cys, Gly, Pro, Ser, Thr, or Val). Requires deformylation of the N(alpha)-formylated initiator methionine before it can be hydrolyzed.</text>
</comment>
<dbReference type="GO" id="GO:0004239">
    <property type="term" value="F:initiator methionyl aminopeptidase activity"/>
    <property type="evidence" value="ECO:0007669"/>
    <property type="project" value="UniProtKB-UniRule"/>
</dbReference>
<dbReference type="EC" id="3.4.11.18" evidence="6 7"/>
<comment type="cofactor">
    <cofactor evidence="6">
        <name>Co(2+)</name>
        <dbReference type="ChEBI" id="CHEBI:48828"/>
    </cofactor>
    <cofactor evidence="6">
        <name>Zn(2+)</name>
        <dbReference type="ChEBI" id="CHEBI:29105"/>
    </cofactor>
    <cofactor evidence="6">
        <name>Mn(2+)</name>
        <dbReference type="ChEBI" id="CHEBI:29035"/>
    </cofactor>
    <cofactor evidence="6">
        <name>Fe(2+)</name>
        <dbReference type="ChEBI" id="CHEBI:29033"/>
    </cofactor>
    <text evidence="6">Binds 2 divalent metal cations per subunit. Has a high-affinity and a low affinity metal-binding site. The true nature of the physiological cofactor is under debate. The enzyme is active with cobalt, zinc, manganese or divalent iron ions. Most likely, methionine aminopeptidases function as mononuclear Fe(2+)-metalloproteases under physiological conditions, and the catalytically relevant metal-binding site has been assigned to the histidine-containing high-affinity site.</text>
</comment>
<feature type="binding site" evidence="6">
    <location>
        <position position="275"/>
    </location>
    <ligand>
        <name>a divalent metal cation</name>
        <dbReference type="ChEBI" id="CHEBI:60240"/>
        <label>2</label>
        <note>catalytic</note>
    </ligand>
</feature>
<dbReference type="AlphaFoldDB" id="C2FW92"/>
<dbReference type="GO" id="GO:0046872">
    <property type="term" value="F:metal ion binding"/>
    <property type="evidence" value="ECO:0007669"/>
    <property type="project" value="UniProtKB-UniRule"/>
</dbReference>
<dbReference type="GO" id="GO:0006508">
    <property type="term" value="P:proteolysis"/>
    <property type="evidence" value="ECO:0007669"/>
    <property type="project" value="UniProtKB-KW"/>
</dbReference>
<feature type="domain" description="Peptidase M24" evidence="8">
    <location>
        <begin position="53"/>
        <end position="282"/>
    </location>
</feature>
<gene>
    <name evidence="6 9" type="primary">map</name>
    <name evidence="9" type="ORF">HMPREF0765_1598</name>
</gene>
<feature type="binding site" evidence="6">
    <location>
        <position position="147"/>
    </location>
    <ligand>
        <name>a divalent metal cation</name>
        <dbReference type="ChEBI" id="CHEBI:60240"/>
        <label>1</label>
    </ligand>
</feature>
<name>C2FW92_SPHSI</name>
<dbReference type="SUPFAM" id="SSF55920">
    <property type="entry name" value="Creatinase/aminopeptidase"/>
    <property type="match status" value="1"/>
</dbReference>
<keyword evidence="3 6" id="KW-0645">Protease</keyword>
<dbReference type="Pfam" id="PF00557">
    <property type="entry name" value="Peptidase_M24"/>
    <property type="match status" value="1"/>
</dbReference>
<dbReference type="CDD" id="cd01086">
    <property type="entry name" value="MetAP1"/>
    <property type="match status" value="1"/>
</dbReference>
<evidence type="ECO:0000259" key="8">
    <source>
        <dbReference type="Pfam" id="PF00557"/>
    </source>
</evidence>
<dbReference type="HAMAP" id="MF_01974">
    <property type="entry name" value="MetAP_1"/>
    <property type="match status" value="1"/>
</dbReference>
<proteinExistence type="inferred from homology"/>
<dbReference type="HOGENOM" id="CLU_015857_0_2_10"/>
<feature type="binding site" evidence="6">
    <location>
        <position position="118"/>
    </location>
    <ligand>
        <name>substrate</name>
    </ligand>
</feature>
<comment type="subunit">
    <text evidence="6">Monomer.</text>
</comment>
<dbReference type="EMBL" id="ACHB01000036">
    <property type="protein sequence ID" value="EEI92872.1"/>
    <property type="molecule type" value="Genomic_DNA"/>
</dbReference>
<evidence type="ECO:0000256" key="4">
    <source>
        <dbReference type="ARBA" id="ARBA00022723"/>
    </source>
</evidence>
<accession>C2FW92</accession>
<dbReference type="Proteomes" id="UP000006241">
    <property type="component" value="Unassembled WGS sequence"/>
</dbReference>
<dbReference type="InterPro" id="IPR001714">
    <property type="entry name" value="Pept_M24_MAP"/>
</dbReference>
<evidence type="ECO:0000256" key="1">
    <source>
        <dbReference type="ARBA" id="ARBA00002521"/>
    </source>
</evidence>
<dbReference type="PANTHER" id="PTHR43330:SF13">
    <property type="entry name" value="METHIONINE AMINOPEPTIDASE 2"/>
    <property type="match status" value="1"/>
</dbReference>
<dbReference type="PANTHER" id="PTHR43330">
    <property type="entry name" value="METHIONINE AMINOPEPTIDASE"/>
    <property type="match status" value="1"/>
</dbReference>
<evidence type="ECO:0000256" key="7">
    <source>
        <dbReference type="RuleBase" id="RU003653"/>
    </source>
</evidence>
<reference evidence="9 10" key="1">
    <citation type="submission" date="2009-01" db="EMBL/GenBank/DDBJ databases">
        <authorList>
            <person name="Qin X."/>
            <person name="Bachman B."/>
            <person name="Battles P."/>
            <person name="Bell A."/>
            <person name="Bess C."/>
            <person name="Bickham C."/>
            <person name="Chaboub L."/>
            <person name="Chen D."/>
            <person name="Coyle M."/>
            <person name="Deiros D.R."/>
            <person name="Dinh H."/>
            <person name="Forbes L."/>
            <person name="Fowler G."/>
            <person name="Francisco L."/>
            <person name="Fu Q."/>
            <person name="Gubbala S."/>
            <person name="Hale W."/>
            <person name="Han Y."/>
            <person name="Hemphill L."/>
            <person name="Highlander S.K."/>
            <person name="Hirani K."/>
            <person name="Hogues M."/>
            <person name="Jackson L."/>
            <person name="Jakkamsetti A."/>
            <person name="Javaid M."/>
            <person name="Jiang H."/>
            <person name="Korchina V."/>
            <person name="Kovar C."/>
            <person name="Lara F."/>
            <person name="Lee S."/>
            <person name="Mata R."/>
            <person name="Mathew T."/>
            <person name="Moen C."/>
            <person name="Morales K."/>
            <person name="Munidasa M."/>
            <person name="Nazareth L."/>
            <person name="Ngo R."/>
            <person name="Nguyen L."/>
            <person name="Okwuonu G."/>
            <person name="Ongeri F."/>
            <person name="Patil S."/>
            <person name="Petrosino J."/>
            <person name="Pham C."/>
            <person name="Pham P."/>
            <person name="Pu L.-L."/>
            <person name="Puazo M."/>
            <person name="Raj R."/>
            <person name="Reid J."/>
            <person name="Rouhana J."/>
            <person name="Saada N."/>
            <person name="Shang Y."/>
            <person name="Simmons D."/>
            <person name="Thornton R."/>
            <person name="Warren J."/>
            <person name="Weissenberger G."/>
            <person name="Zhang J."/>
            <person name="Zhang L."/>
            <person name="Zhou C."/>
            <person name="Zhu D."/>
            <person name="Muzny D."/>
            <person name="Worley K."/>
            <person name="Gibbs R."/>
        </authorList>
    </citation>
    <scope>NUCLEOTIDE SEQUENCE [LARGE SCALE GENOMIC DNA]</scope>
    <source>
        <strain evidence="9 10">ATCC 33300</strain>
    </source>
</reference>
<feature type="binding site" evidence="6">
    <location>
        <position position="147"/>
    </location>
    <ligand>
        <name>a divalent metal cation</name>
        <dbReference type="ChEBI" id="CHEBI:60240"/>
        <label>2</label>
        <note>catalytic</note>
    </ligand>
</feature>
<comment type="similarity">
    <text evidence="6">Belongs to the peptidase M24A family. Methionine aminopeptidase type 1 subfamily.</text>
</comment>
<dbReference type="GO" id="GO:0070006">
    <property type="term" value="F:metalloaminopeptidase activity"/>
    <property type="evidence" value="ECO:0007669"/>
    <property type="project" value="UniProtKB-UniRule"/>
</dbReference>
<dbReference type="InterPro" id="IPR000994">
    <property type="entry name" value="Pept_M24"/>
</dbReference>
<evidence type="ECO:0000256" key="2">
    <source>
        <dbReference type="ARBA" id="ARBA00022438"/>
    </source>
</evidence>
<sequence>MAVRKFIGITTKLTNRNEMSGFYDLSPTSPPYFCFLSIKQLYMIISDDNELKKMKAVSQAVAVTLLKMQQYAKPGISTQELDEYGGDILMEFGARSAPRLTYGFPGYTCISLNNEVAHGIPSPGRILQDGDLINIDVSAELDGYWSDNGGSIVVGEDLHGHSSLVDASKNILLSAISRIKGGVRINEIGHYIETEARKRGYLVIKNLGGHGLGKALHEEPFDLLNYKDPDDKRRFRKGTVVAIETFINTHSTLAIEQADGFTLLGNKGGFAVQHEHTLVVTDDKPIILTAVE</sequence>
<evidence type="ECO:0000256" key="5">
    <source>
        <dbReference type="ARBA" id="ARBA00022801"/>
    </source>
</evidence>
<feature type="binding site" evidence="6">
    <location>
        <position position="210"/>
    </location>
    <ligand>
        <name>a divalent metal cation</name>
        <dbReference type="ChEBI" id="CHEBI:60240"/>
        <label>2</label>
        <note>catalytic</note>
    </ligand>
</feature>
<keyword evidence="2 6" id="KW-0031">Aminopeptidase</keyword>
<evidence type="ECO:0000256" key="3">
    <source>
        <dbReference type="ARBA" id="ARBA00022670"/>
    </source>
</evidence>
<evidence type="ECO:0000313" key="10">
    <source>
        <dbReference type="Proteomes" id="UP000006241"/>
    </source>
</evidence>
<evidence type="ECO:0000256" key="6">
    <source>
        <dbReference type="HAMAP-Rule" id="MF_01974"/>
    </source>
</evidence>
<dbReference type="InterPro" id="IPR036005">
    <property type="entry name" value="Creatinase/aminopeptidase-like"/>
</dbReference>
<feature type="binding site" evidence="6">
    <location>
        <position position="217"/>
    </location>
    <ligand>
        <name>substrate</name>
    </ligand>
</feature>
<protein>
    <recommendedName>
        <fullName evidence="6 7">Methionine aminopeptidase</fullName>
        <shortName evidence="6">MAP</shortName>
        <shortName evidence="6">MetAP</shortName>
        <ecNumber evidence="6 7">3.4.11.18</ecNumber>
    </recommendedName>
    <alternativeName>
        <fullName evidence="6">Peptidase M</fullName>
    </alternativeName>
</protein>
<organism evidence="9 10">
    <name type="scientific">Sphingobacterium spiritivorum ATCC 33300</name>
    <dbReference type="NCBI Taxonomy" id="525372"/>
    <lineage>
        <taxon>Bacteria</taxon>
        <taxon>Pseudomonadati</taxon>
        <taxon>Bacteroidota</taxon>
        <taxon>Sphingobacteriia</taxon>
        <taxon>Sphingobacteriales</taxon>
        <taxon>Sphingobacteriaceae</taxon>
        <taxon>Sphingobacterium</taxon>
    </lineage>
</organism>
<comment type="catalytic activity">
    <reaction evidence="6 7">
        <text>Release of N-terminal amino acids, preferentially methionine, from peptides and arylamides.</text>
        <dbReference type="EC" id="3.4.11.18"/>
    </reaction>
</comment>
<dbReference type="PRINTS" id="PR00599">
    <property type="entry name" value="MAPEPTIDASE"/>
</dbReference>
<feature type="binding site" evidence="6">
    <location>
        <position position="275"/>
    </location>
    <ligand>
        <name>a divalent metal cation</name>
        <dbReference type="ChEBI" id="CHEBI:60240"/>
        <label>1</label>
    </ligand>
</feature>
<keyword evidence="4 6" id="KW-0479">Metal-binding</keyword>
<evidence type="ECO:0000313" key="9">
    <source>
        <dbReference type="EMBL" id="EEI92872.1"/>
    </source>
</evidence>
<comment type="caution">
    <text evidence="9">The sequence shown here is derived from an EMBL/GenBank/DDBJ whole genome shotgun (WGS) entry which is preliminary data.</text>
</comment>
<feature type="binding site" evidence="6">
    <location>
        <position position="136"/>
    </location>
    <ligand>
        <name>a divalent metal cation</name>
        <dbReference type="ChEBI" id="CHEBI:60240"/>
        <label>1</label>
    </ligand>
</feature>
<feature type="binding site" evidence="6">
    <location>
        <position position="244"/>
    </location>
    <ligand>
        <name>a divalent metal cation</name>
        <dbReference type="ChEBI" id="CHEBI:60240"/>
        <label>2</label>
        <note>catalytic</note>
    </ligand>
</feature>